<feature type="region of interest" description="Disordered" evidence="1">
    <location>
        <begin position="470"/>
        <end position="494"/>
    </location>
</feature>
<evidence type="ECO:0000256" key="1">
    <source>
        <dbReference type="SAM" id="MobiDB-lite"/>
    </source>
</evidence>
<reference evidence="2 3" key="1">
    <citation type="journal article" date="2014" name="Genome Announc.">
        <title>Draft Genome Sequence of Cytophaga fermentans JCM 21142T, a Facultative Anaerobe Isolated from Marine Mud.</title>
        <authorList>
            <person name="Starns D."/>
            <person name="Oshima K."/>
            <person name="Suda W."/>
            <person name="Iino T."/>
            <person name="Yuki M."/>
            <person name="Inoue J."/>
            <person name="Kitamura K."/>
            <person name="Iida T."/>
            <person name="Darby A."/>
            <person name="Hattori M."/>
            <person name="Ohkuma M."/>
        </authorList>
    </citation>
    <scope>NUCLEOTIDE SEQUENCE [LARGE SCALE GENOMIC DNA]</scope>
    <source>
        <strain evidence="2 3">JCM 21142</strain>
    </source>
</reference>
<dbReference type="SUPFAM" id="SSF48452">
    <property type="entry name" value="TPR-like"/>
    <property type="match status" value="1"/>
</dbReference>
<dbReference type="EMBL" id="BAMD01000066">
    <property type="protein sequence ID" value="GAF05066.1"/>
    <property type="molecule type" value="Genomic_DNA"/>
</dbReference>
<proteinExistence type="predicted"/>
<dbReference type="STRING" id="869213.GCA_000517085_04092"/>
<keyword evidence="3" id="KW-1185">Reference proteome</keyword>
<sequence length="494" mass="55342">MKNIIFLLIFTLGITACDDYLDINQDPNSPTEENITSDMVLPGVEMNLASSYGNFLRIVGGYYAQHYAHNFGTSNYLDYSEFKMSATRSSGTYTQLTARVLNNIKTILKLSEENEEWGTYLAATTLRVFTYQVLVDCYGEVPYTEALDITNLSPNYDEGIDVYKAILAELDNALSLVSPTDAVATNFLFGTTTAKEWISFAKALKLKLLMRMSSTSDVSSELAALIAEDDFPTSDVSYDDCWTDETGKASPFYQEEYANYFGSTQINVIGNIALMQTMIDSNDGRLSQFFEKSDKGEYKGGVSGTNFGTSTQYKSDYFCRPVFTYDMPVYLISVSEIEFFLAEYHARFGTEANAKMHYENAIKASFESAGVSGMAENIYSDTYPYDQANYKELIGIQKWIALGGTNNFEAWCEMRRLNYPAFGTVTGDAIYDEGSDVFQQDLYVPGSLYTPIKMNTSLGDNEILQRFPYAESSSSRNSNTPEYKGDDSPVFWAE</sequence>
<feature type="compositionally biased region" description="Polar residues" evidence="1">
    <location>
        <begin position="471"/>
        <end position="481"/>
    </location>
</feature>
<dbReference type="InterPro" id="IPR011990">
    <property type="entry name" value="TPR-like_helical_dom_sf"/>
</dbReference>
<comment type="caution">
    <text evidence="2">The sequence shown here is derived from an EMBL/GenBank/DDBJ whole genome shotgun (WGS) entry which is preliminary data.</text>
</comment>
<keyword evidence="2" id="KW-0449">Lipoprotein</keyword>
<name>W7YKN9_9BACT</name>
<organism evidence="2 3">
    <name type="scientific">Saccharicrinis fermentans DSM 9555 = JCM 21142</name>
    <dbReference type="NCBI Taxonomy" id="869213"/>
    <lineage>
        <taxon>Bacteria</taxon>
        <taxon>Pseudomonadati</taxon>
        <taxon>Bacteroidota</taxon>
        <taxon>Bacteroidia</taxon>
        <taxon>Marinilabiliales</taxon>
        <taxon>Marinilabiliaceae</taxon>
        <taxon>Saccharicrinis</taxon>
    </lineage>
</organism>
<dbReference type="eggNOG" id="COG4198">
    <property type="taxonomic scope" value="Bacteria"/>
</dbReference>
<dbReference type="AlphaFoldDB" id="W7YKN9"/>
<dbReference type="RefSeq" id="WP_027473387.1">
    <property type="nucleotide sequence ID" value="NZ_BAMD01000066.1"/>
</dbReference>
<dbReference type="OrthoDB" id="1387301at2"/>
<accession>W7YKN9</accession>
<dbReference type="InterPro" id="IPR041662">
    <property type="entry name" value="SusD-like_2"/>
</dbReference>
<dbReference type="Proteomes" id="UP000019402">
    <property type="component" value="Unassembled WGS sequence"/>
</dbReference>
<protein>
    <submittedName>
        <fullName evidence="2">Susd and RagB outer membrane lipoprotein</fullName>
    </submittedName>
</protein>
<evidence type="ECO:0000313" key="3">
    <source>
        <dbReference type="Proteomes" id="UP000019402"/>
    </source>
</evidence>
<evidence type="ECO:0000313" key="2">
    <source>
        <dbReference type="EMBL" id="GAF05066.1"/>
    </source>
</evidence>
<dbReference type="PROSITE" id="PS51257">
    <property type="entry name" value="PROKAR_LIPOPROTEIN"/>
    <property type="match status" value="1"/>
</dbReference>
<gene>
    <name evidence="2" type="ORF">JCM21142_93789</name>
</gene>
<dbReference type="Gene3D" id="1.25.40.390">
    <property type="match status" value="1"/>
</dbReference>
<dbReference type="Pfam" id="PF12771">
    <property type="entry name" value="SusD-like_2"/>
    <property type="match status" value="1"/>
</dbReference>